<dbReference type="RefSeq" id="WP_169320038.1">
    <property type="nucleotide sequence ID" value="NZ_JABCJF010000001.1"/>
</dbReference>
<reference evidence="2 3" key="1">
    <citation type="submission" date="2020-04" db="EMBL/GenBank/DDBJ databases">
        <title>Genome analysis and antimicrobial resistance characteristics of Chryseobacterium aquaticum isolated from farmed salmonids.</title>
        <authorList>
            <person name="Saticioglu I.B."/>
            <person name="Duman M."/>
            <person name="Altun S."/>
        </authorList>
    </citation>
    <scope>NUCLEOTIDE SEQUENCE [LARGE SCALE GENOMIC DNA]</scope>
    <source>
        <strain evidence="2 3">C-174</strain>
    </source>
</reference>
<gene>
    <name evidence="2" type="ORF">HIO71_01405</name>
</gene>
<dbReference type="Pfam" id="PF08487">
    <property type="entry name" value="VIT"/>
    <property type="match status" value="1"/>
</dbReference>
<dbReference type="SUPFAM" id="SSF48452">
    <property type="entry name" value="TPR-like"/>
    <property type="match status" value="1"/>
</dbReference>
<proteinExistence type="predicted"/>
<dbReference type="PANTHER" id="PTHR45737">
    <property type="entry name" value="VON WILLEBRAND FACTOR A DOMAIN-CONTAINING PROTEIN 5A"/>
    <property type="match status" value="1"/>
</dbReference>
<accession>A0A848MXK3</accession>
<protein>
    <recommendedName>
        <fullName evidence="1">VIT domain-containing protein</fullName>
    </recommendedName>
</protein>
<sequence>MNKIFNLCALMIFGTVFSQIPTLEVENQKKHPVVLQEAKIDTKILGNLATTTATYTFYNPSNRILEGNLTFPLPEGVSVSGYALDINGKLRNAVPVPKERAKEVFESIERRNVDPGIIEKVEGNNFRTRIYPLPEKGSRTIQITYHQELKNFASDYQYFLSFANATTIPKFNLKVWISETAKVPKILENPDGSFAFQKQGNQWIAEISKTNFTPAESLKVTIPKNQNSSNVVLQKASGDKFYFAANVGLNFPVKEKARSQKIAIIWDNSYSASKRNRDKELQFLDAYFADNKNVSVSFSLLNNTFEKAEDFTVSEGNWSALKNKILNLKYDGGTNFGALKEVNEVEEYLLFSDGISNFGDLMIKFKKPLNSISSTPTSDFNLLKLLANQSGGNFINLNELDTQSAIKTYKRLPVRFLGFKEDLNMQELFPNIGSVINEPVNIFGITTGNAGKLTAVFSVGNDKFETSVDFSKAQQIENWHIAQFWAQRKIDELELNSTQNRQEIKNISEQFGVVSKNTSLIVLDDINDYVKYKITPPQELLAEYQRIVSQNKGRIFAQRKNLLSKAFDKTRELKTWWNTEFKSVEKKEYPRVSNQSSRDTVNSRNVEQVIVRGLARSAKSDPNEEIADEAIDIINSGRTIAKGKINLVDVESPAEYMKDFQNLQSADVIYQKYLENRSKHEKQVSYYFDISKLLFKKGDKALSLKVLSTLAELDLENEELYKTIYYLLKQRGHYDKELWITQKILEWRPFDAQSHRDYALALVDNKRPQEALNIYKSLLYQEFTDEISMRDNGIEEILIMEINNILKQNKNVDGSKIDDRLKADLPVDIRVVINWNKDNTDIDLWVTDPKGEDCSYQHKSTEIGGRLSNDFTQGFGPEQFLLKKAVKGKYKIRTNFFGERQNILSGPTTIMAEVYLYYSDGRQERKIAVFQSQKENKQEDDSKILIGEFEF</sequence>
<name>A0A848MXK3_9FLAO</name>
<feature type="domain" description="VIT" evidence="1">
    <location>
        <begin position="19"/>
        <end position="147"/>
    </location>
</feature>
<dbReference type="PROSITE" id="PS51468">
    <property type="entry name" value="VIT"/>
    <property type="match status" value="1"/>
</dbReference>
<evidence type="ECO:0000313" key="2">
    <source>
        <dbReference type="EMBL" id="NMR32856.1"/>
    </source>
</evidence>
<evidence type="ECO:0000313" key="3">
    <source>
        <dbReference type="Proteomes" id="UP000548067"/>
    </source>
</evidence>
<comment type="caution">
    <text evidence="2">The sequence shown here is derived from an EMBL/GenBank/DDBJ whole genome shotgun (WGS) entry which is preliminary data.</text>
</comment>
<dbReference type="SUPFAM" id="SSF53300">
    <property type="entry name" value="vWA-like"/>
    <property type="match status" value="1"/>
</dbReference>
<dbReference type="Gene3D" id="1.25.40.10">
    <property type="entry name" value="Tetratricopeptide repeat domain"/>
    <property type="match status" value="1"/>
</dbReference>
<dbReference type="InterPro" id="IPR036465">
    <property type="entry name" value="vWFA_dom_sf"/>
</dbReference>
<dbReference type="Proteomes" id="UP000548067">
    <property type="component" value="Unassembled WGS sequence"/>
</dbReference>
<dbReference type="Pfam" id="PF09906">
    <property type="entry name" value="DUF2135"/>
    <property type="match status" value="1"/>
</dbReference>
<dbReference type="InterPro" id="IPR013694">
    <property type="entry name" value="VIT"/>
</dbReference>
<organism evidence="2 3">
    <name type="scientific">Chryseobacterium aquaticum</name>
    <dbReference type="NCBI Taxonomy" id="452084"/>
    <lineage>
        <taxon>Bacteria</taxon>
        <taxon>Pseudomonadati</taxon>
        <taxon>Bacteroidota</taxon>
        <taxon>Flavobacteriia</taxon>
        <taxon>Flavobacteriales</taxon>
        <taxon>Weeksellaceae</taxon>
        <taxon>Chryseobacterium group</taxon>
        <taxon>Chryseobacterium</taxon>
    </lineage>
</organism>
<dbReference type="AlphaFoldDB" id="A0A848MXK3"/>
<dbReference type="InterPro" id="IPR019220">
    <property type="entry name" value="DUF2135"/>
</dbReference>
<dbReference type="InterPro" id="IPR011990">
    <property type="entry name" value="TPR-like_helical_dom_sf"/>
</dbReference>
<dbReference type="EMBL" id="JABCJF010000001">
    <property type="protein sequence ID" value="NMR32856.1"/>
    <property type="molecule type" value="Genomic_DNA"/>
</dbReference>
<evidence type="ECO:0000259" key="1">
    <source>
        <dbReference type="PROSITE" id="PS51468"/>
    </source>
</evidence>
<dbReference type="PANTHER" id="PTHR45737:SF6">
    <property type="entry name" value="VON WILLEBRAND FACTOR A DOMAIN-CONTAINING PROTEIN 5A"/>
    <property type="match status" value="1"/>
</dbReference>